<feature type="repeat" description="PPR" evidence="2">
    <location>
        <begin position="814"/>
        <end position="848"/>
    </location>
</feature>
<comment type="caution">
    <text evidence="3">The sequence shown here is derived from an EMBL/GenBank/DDBJ whole genome shotgun (WGS) entry which is preliminary data.</text>
</comment>
<dbReference type="AlphaFoldDB" id="A0A8T2UEX5"/>
<sequence length="1149" mass="126607">MFGSITGNLSEHCLDAPLESDSLSESRTEDQGRLRYEQPLQASRMQAKVTRFHEKVHIRTMSVDDGIALVAQLKACAKRKDLCHGSKIHSYIVESRLLEGNIFLGSALINMYAKCGDLSKARCVFDALPTRNVHCWTALIAGYAHHDFNDEALTLFQQMKSEGLFPDAITFACILKACGGLRSIRNGQKVHADIVREGFFAKHSTLNNALVDLYAKCGSLAKAQQLFDEFPDRDSICWNSLMTGYGHHGHNEKVLHLFEQMKSYGLAPSSATYICLLKACGSIRAAEKGIEIHDEISKKGLLAEDNLLCTTLLDMYSKCGLLSKAQEVFDKLPFHDIVSWNTLITGYCQNNMNKEALRSYERMKQEEVSSDAITFASLLKACASIGSLELGEHIHKEIQGKGLLQNDGILATSLVDMYVKCGELRKACEVFDEISVQDVVLWNALIAGYCKNGHDEEALECFERMKCKGLSPNTMTFSSLLKVCGTVGATEKGIEIHVEIARTGVERELGSGLVDMYGKCGALLRAQEVFDRLVEQDVISWCALIAGYIDHGRLVDAVASFEKMLHEGPSPDAITFCCILKACESLGEVERGQEYFDLMTGRYGVLPTVEHLICMVHLLGGAGDFDKALAVIDKEPFSDSFELWYALLVACEKWGNVKLGLFAFNKARHLNKDSAALYVSMSKLYAASGMVEDADVMLAKAKEVFDSLPVRDTVSLNALISGYCDRGLGGEALKYFEQQKKEGIPLNTLTFLSALKACGSIGAADIGKQLHEEIISGGLLGKDSVLDTALVDMYSKCGALQKAKEVFDNLENRNAIAWNALIACYSKRGLDDEVLKSFELMQCEGLFPDAVTIASVLRACGNLKLSIKGQQIHEMIVQQRLLGKDVRLASALVDMFSKCDTISKAQEVFDSFLIRDVFSWNALIVGYYENGHPAKACSCYEQMNWEGVSPNENTFAYVLKACSSLGALQKGEEVHAELYRAGLLGISSGLGSSLIDMYAKCGCLSRAQEVSDMLQGRDVFSWTALITGYCHYGLCEAALCCFEQMQFEGVSPDAVTLTCIMKACSSVGAIEKGQMYYDSMSVIYGIVPSFEHHNYAVKLLGYAGDFDKMMAVIKKLSFLDEQPVWFSMLSTCQKFGNIKYGNIAFKYTA</sequence>
<dbReference type="InterPro" id="IPR046960">
    <property type="entry name" value="PPR_At4g14850-like_plant"/>
</dbReference>
<dbReference type="NCBIfam" id="TIGR00756">
    <property type="entry name" value="PPR"/>
    <property type="match status" value="9"/>
</dbReference>
<feature type="repeat" description="PPR" evidence="2">
    <location>
        <begin position="438"/>
        <end position="472"/>
    </location>
</feature>
<dbReference type="PANTHER" id="PTHR47926">
    <property type="entry name" value="PENTATRICOPEPTIDE REPEAT-CONTAINING PROTEIN"/>
    <property type="match status" value="1"/>
</dbReference>
<dbReference type="Proteomes" id="UP000825935">
    <property type="component" value="Chromosome 7"/>
</dbReference>
<dbReference type="OrthoDB" id="185373at2759"/>
<dbReference type="FunFam" id="1.25.40.10:FF:000031">
    <property type="entry name" value="Pentatricopeptide repeat-containing protein mitochondrial"/>
    <property type="match status" value="4"/>
</dbReference>
<dbReference type="InterPro" id="IPR011990">
    <property type="entry name" value="TPR-like_helical_dom_sf"/>
</dbReference>
<feature type="repeat" description="PPR" evidence="2">
    <location>
        <begin position="1018"/>
        <end position="1052"/>
    </location>
</feature>
<dbReference type="Gene3D" id="1.25.40.10">
    <property type="entry name" value="Tetratricopeptide repeat domain"/>
    <property type="match status" value="8"/>
</dbReference>
<proteinExistence type="predicted"/>
<dbReference type="FunFam" id="1.25.40.10:FF:000285">
    <property type="entry name" value="Pentatricopeptide repeat-containing protein, chloroplastic"/>
    <property type="match status" value="2"/>
</dbReference>
<feature type="repeat" description="PPR" evidence="2">
    <location>
        <begin position="234"/>
        <end position="268"/>
    </location>
</feature>
<dbReference type="GO" id="GO:0009451">
    <property type="term" value="P:RNA modification"/>
    <property type="evidence" value="ECO:0007669"/>
    <property type="project" value="InterPro"/>
</dbReference>
<keyword evidence="1" id="KW-0677">Repeat</keyword>
<dbReference type="Pfam" id="PF01535">
    <property type="entry name" value="PPR"/>
    <property type="match status" value="4"/>
</dbReference>
<feature type="repeat" description="PPR" evidence="2">
    <location>
        <begin position="712"/>
        <end position="746"/>
    </location>
</feature>
<evidence type="ECO:0000256" key="2">
    <source>
        <dbReference type="PROSITE-ProRule" id="PRU00708"/>
    </source>
</evidence>
<dbReference type="Pfam" id="PF13041">
    <property type="entry name" value="PPR_2"/>
    <property type="match status" value="9"/>
</dbReference>
<dbReference type="EMBL" id="CM035412">
    <property type="protein sequence ID" value="KAH7433060.1"/>
    <property type="molecule type" value="Genomic_DNA"/>
</dbReference>
<name>A0A8T2UEX5_CERRI</name>
<dbReference type="GO" id="GO:0048731">
    <property type="term" value="P:system development"/>
    <property type="evidence" value="ECO:0007669"/>
    <property type="project" value="UniProtKB-ARBA"/>
</dbReference>
<evidence type="ECO:0000256" key="1">
    <source>
        <dbReference type="ARBA" id="ARBA00022737"/>
    </source>
</evidence>
<feature type="repeat" description="PPR" evidence="2">
    <location>
        <begin position="336"/>
        <end position="370"/>
    </location>
</feature>
<protein>
    <recommendedName>
        <fullName evidence="5">Pentatricopeptide repeat-containing protein</fullName>
    </recommendedName>
</protein>
<gene>
    <name evidence="3" type="ORF">KP509_07G053200</name>
</gene>
<dbReference type="PANTHER" id="PTHR47926:SF382">
    <property type="entry name" value="PENTACOTRIPEPTIDE-REPEAT REGION OF PRORP DOMAIN-CONTAINING PROTEIN"/>
    <property type="match status" value="1"/>
</dbReference>
<feature type="repeat" description="PPR" evidence="2">
    <location>
        <begin position="132"/>
        <end position="166"/>
    </location>
</feature>
<accession>A0A8T2UEX5</accession>
<organism evidence="3 4">
    <name type="scientific">Ceratopteris richardii</name>
    <name type="common">Triangle waterfern</name>
    <dbReference type="NCBI Taxonomy" id="49495"/>
    <lineage>
        <taxon>Eukaryota</taxon>
        <taxon>Viridiplantae</taxon>
        <taxon>Streptophyta</taxon>
        <taxon>Embryophyta</taxon>
        <taxon>Tracheophyta</taxon>
        <taxon>Polypodiopsida</taxon>
        <taxon>Polypodiidae</taxon>
        <taxon>Polypodiales</taxon>
        <taxon>Pteridineae</taxon>
        <taxon>Pteridaceae</taxon>
        <taxon>Parkerioideae</taxon>
        <taxon>Ceratopteris</taxon>
    </lineage>
</organism>
<feature type="repeat" description="PPR" evidence="2">
    <location>
        <begin position="371"/>
        <end position="405"/>
    </location>
</feature>
<feature type="repeat" description="PPR" evidence="2">
    <location>
        <begin position="537"/>
        <end position="571"/>
    </location>
</feature>
<evidence type="ECO:0000313" key="3">
    <source>
        <dbReference type="EMBL" id="KAH7433060.1"/>
    </source>
</evidence>
<dbReference type="SUPFAM" id="SSF48452">
    <property type="entry name" value="TPR-like"/>
    <property type="match status" value="1"/>
</dbReference>
<feature type="repeat" description="PPR" evidence="2">
    <location>
        <begin position="916"/>
        <end position="950"/>
    </location>
</feature>
<reference evidence="3" key="1">
    <citation type="submission" date="2021-08" db="EMBL/GenBank/DDBJ databases">
        <title>WGS assembly of Ceratopteris richardii.</title>
        <authorList>
            <person name="Marchant D.B."/>
            <person name="Chen G."/>
            <person name="Jenkins J."/>
            <person name="Shu S."/>
            <person name="Leebens-Mack J."/>
            <person name="Grimwood J."/>
            <person name="Schmutz J."/>
            <person name="Soltis P."/>
            <person name="Soltis D."/>
            <person name="Chen Z.-H."/>
        </authorList>
    </citation>
    <scope>NUCLEOTIDE SEQUENCE</scope>
    <source>
        <strain evidence="3">Whitten #5841</strain>
        <tissue evidence="3">Leaf</tissue>
    </source>
</reference>
<keyword evidence="4" id="KW-1185">Reference proteome</keyword>
<dbReference type="GO" id="GO:0003723">
    <property type="term" value="F:RNA binding"/>
    <property type="evidence" value="ECO:0007669"/>
    <property type="project" value="InterPro"/>
</dbReference>
<evidence type="ECO:0008006" key="5">
    <source>
        <dbReference type="Google" id="ProtNLM"/>
    </source>
</evidence>
<dbReference type="PROSITE" id="PS51375">
    <property type="entry name" value="PPR"/>
    <property type="match status" value="10"/>
</dbReference>
<evidence type="ECO:0000313" key="4">
    <source>
        <dbReference type="Proteomes" id="UP000825935"/>
    </source>
</evidence>
<dbReference type="InterPro" id="IPR002885">
    <property type="entry name" value="PPR_rpt"/>
</dbReference>
<dbReference type="FunFam" id="1.25.40.10:FF:000158">
    <property type="entry name" value="pentatricopeptide repeat-containing protein At2g33680"/>
    <property type="match status" value="2"/>
</dbReference>